<dbReference type="EMBL" id="REGN01012439">
    <property type="protein sequence ID" value="RMZ95430.1"/>
    <property type="molecule type" value="Genomic_DNA"/>
</dbReference>
<evidence type="ECO:0000313" key="2">
    <source>
        <dbReference type="Proteomes" id="UP000276133"/>
    </source>
</evidence>
<sequence>MSTINERKKDFVGWSRSTICVWYLFYRLRVGNWIESCNIFIIENSSLILCCINGVKATIVVFRI</sequence>
<dbReference type="AlphaFoldDB" id="A0A3M7P9H9"/>
<dbReference type="Proteomes" id="UP000276133">
    <property type="component" value="Unassembled WGS sequence"/>
</dbReference>
<organism evidence="1 2">
    <name type="scientific">Brachionus plicatilis</name>
    <name type="common">Marine rotifer</name>
    <name type="synonym">Brachionus muelleri</name>
    <dbReference type="NCBI Taxonomy" id="10195"/>
    <lineage>
        <taxon>Eukaryota</taxon>
        <taxon>Metazoa</taxon>
        <taxon>Spiralia</taxon>
        <taxon>Gnathifera</taxon>
        <taxon>Rotifera</taxon>
        <taxon>Eurotatoria</taxon>
        <taxon>Monogononta</taxon>
        <taxon>Pseudotrocha</taxon>
        <taxon>Ploima</taxon>
        <taxon>Brachionidae</taxon>
        <taxon>Brachionus</taxon>
    </lineage>
</organism>
<comment type="caution">
    <text evidence="1">The sequence shown here is derived from an EMBL/GenBank/DDBJ whole genome shotgun (WGS) entry which is preliminary data.</text>
</comment>
<protein>
    <submittedName>
        <fullName evidence="1">Uncharacterized protein</fullName>
    </submittedName>
</protein>
<accession>A0A3M7P9H9</accession>
<gene>
    <name evidence="1" type="ORF">BpHYR1_000796</name>
</gene>
<keyword evidence="2" id="KW-1185">Reference proteome</keyword>
<name>A0A3M7P9H9_BRAPC</name>
<evidence type="ECO:0000313" key="1">
    <source>
        <dbReference type="EMBL" id="RMZ95430.1"/>
    </source>
</evidence>
<proteinExistence type="predicted"/>
<reference evidence="1 2" key="1">
    <citation type="journal article" date="2018" name="Sci. Rep.">
        <title>Genomic signatures of local adaptation to the degree of environmental predictability in rotifers.</title>
        <authorList>
            <person name="Franch-Gras L."/>
            <person name="Hahn C."/>
            <person name="Garcia-Roger E.M."/>
            <person name="Carmona M.J."/>
            <person name="Serra M."/>
            <person name="Gomez A."/>
        </authorList>
    </citation>
    <scope>NUCLEOTIDE SEQUENCE [LARGE SCALE GENOMIC DNA]</scope>
    <source>
        <strain evidence="1">HYR1</strain>
    </source>
</reference>